<dbReference type="GO" id="GO:0006633">
    <property type="term" value="P:fatty acid biosynthetic process"/>
    <property type="evidence" value="ECO:0007669"/>
    <property type="project" value="TreeGrafter"/>
</dbReference>
<comment type="caution">
    <text evidence="1">The sequence shown here is derived from an EMBL/GenBank/DDBJ whole genome shotgun (WGS) entry which is preliminary data.</text>
</comment>
<dbReference type="InterPro" id="IPR002020">
    <property type="entry name" value="Citrate_synthase"/>
</dbReference>
<protein>
    <submittedName>
        <fullName evidence="1">ATP-citrate synthase</fullName>
    </submittedName>
</protein>
<evidence type="ECO:0000313" key="1">
    <source>
        <dbReference type="EMBL" id="KAI5608080.1"/>
    </source>
</evidence>
<organism evidence="1 2">
    <name type="scientific">Silurus asotus</name>
    <name type="common">Amur catfish</name>
    <name type="synonym">Parasilurus asotus</name>
    <dbReference type="NCBI Taxonomy" id="30991"/>
    <lineage>
        <taxon>Eukaryota</taxon>
        <taxon>Metazoa</taxon>
        <taxon>Chordata</taxon>
        <taxon>Craniata</taxon>
        <taxon>Vertebrata</taxon>
        <taxon>Euteleostomi</taxon>
        <taxon>Actinopterygii</taxon>
        <taxon>Neopterygii</taxon>
        <taxon>Teleostei</taxon>
        <taxon>Ostariophysi</taxon>
        <taxon>Siluriformes</taxon>
        <taxon>Siluridae</taxon>
        <taxon>Silurus</taxon>
    </lineage>
</organism>
<dbReference type="GO" id="GO:0003878">
    <property type="term" value="F:ATP citrate synthase activity"/>
    <property type="evidence" value="ECO:0007669"/>
    <property type="project" value="TreeGrafter"/>
</dbReference>
<sequence length="52" mass="5879">MINVPVKATTLFSKHTKAIVWGMQTRAVQGMLDFDYVCSREQPSVAAMIYPF</sequence>
<name>A0AAD5F977_SILAS</name>
<reference evidence="1" key="1">
    <citation type="submission" date="2018-07" db="EMBL/GenBank/DDBJ databases">
        <title>Comparative genomics of catfishes provides insights into carnivory and benthic adaptation.</title>
        <authorList>
            <person name="Zhang Y."/>
            <person name="Wang D."/>
            <person name="Peng Z."/>
            <person name="Zheng S."/>
            <person name="Shao F."/>
            <person name="Tao W."/>
        </authorList>
    </citation>
    <scope>NUCLEOTIDE SEQUENCE</scope>
    <source>
        <strain evidence="1">Chongqing</strain>
    </source>
</reference>
<accession>A0AAD5F977</accession>
<dbReference type="PANTHER" id="PTHR23118">
    <property type="entry name" value="ATP-CITRATE SYNTHASE"/>
    <property type="match status" value="1"/>
</dbReference>
<keyword evidence="2" id="KW-1185">Reference proteome</keyword>
<dbReference type="AlphaFoldDB" id="A0AAD5F977"/>
<dbReference type="EMBL" id="MU585619">
    <property type="protein sequence ID" value="KAI5608080.1"/>
    <property type="molecule type" value="Genomic_DNA"/>
</dbReference>
<dbReference type="Proteomes" id="UP001205998">
    <property type="component" value="Unassembled WGS sequence"/>
</dbReference>
<dbReference type="GO" id="GO:0005829">
    <property type="term" value="C:cytosol"/>
    <property type="evidence" value="ECO:0007669"/>
    <property type="project" value="TreeGrafter"/>
</dbReference>
<dbReference type="GO" id="GO:0006085">
    <property type="term" value="P:acetyl-CoA biosynthetic process"/>
    <property type="evidence" value="ECO:0007669"/>
    <property type="project" value="TreeGrafter"/>
</dbReference>
<proteinExistence type="predicted"/>
<dbReference type="Gene3D" id="3.40.50.720">
    <property type="entry name" value="NAD(P)-binding Rossmann-like Domain"/>
    <property type="match status" value="1"/>
</dbReference>
<gene>
    <name evidence="1" type="ORF">C0J50_12320</name>
</gene>
<dbReference type="PANTHER" id="PTHR23118:SF42">
    <property type="entry name" value="ATP-CITRATE SYNTHASE"/>
    <property type="match status" value="1"/>
</dbReference>
<evidence type="ECO:0000313" key="2">
    <source>
        <dbReference type="Proteomes" id="UP001205998"/>
    </source>
</evidence>
<feature type="non-terminal residue" evidence="1">
    <location>
        <position position="52"/>
    </location>
</feature>